<dbReference type="GO" id="GO:0005524">
    <property type="term" value="F:ATP binding"/>
    <property type="evidence" value="ECO:0007669"/>
    <property type="project" value="UniProtKB-KW"/>
</dbReference>
<gene>
    <name evidence="13" type="ORF">A2226_03250</name>
</gene>
<dbReference type="GO" id="GO:0003723">
    <property type="term" value="F:RNA binding"/>
    <property type="evidence" value="ECO:0007669"/>
    <property type="project" value="UniProtKB-KW"/>
</dbReference>
<reference evidence="13 14" key="1">
    <citation type="journal article" date="2016" name="Nat. Commun.">
        <title>Thousands of microbial genomes shed light on interconnected biogeochemical processes in an aquifer system.</title>
        <authorList>
            <person name="Anantharaman K."/>
            <person name="Brown C.T."/>
            <person name="Hug L.A."/>
            <person name="Sharon I."/>
            <person name="Castelle C.J."/>
            <person name="Probst A.J."/>
            <person name="Thomas B.C."/>
            <person name="Singh A."/>
            <person name="Wilkins M.J."/>
            <person name="Karaoz U."/>
            <person name="Brodie E.L."/>
            <person name="Williams K.H."/>
            <person name="Hubbard S.S."/>
            <person name="Banfield J.F."/>
        </authorList>
    </citation>
    <scope>NUCLEOTIDE SEQUENCE [LARGE SCALE GENOMIC DNA]</scope>
</reference>
<comment type="catalytic activity">
    <reaction evidence="8">
        <text>tRNA(Tyr) + L-tyrosine + ATP = L-tyrosyl-tRNA(Tyr) + AMP + diphosphate + H(+)</text>
        <dbReference type="Rhea" id="RHEA:10220"/>
        <dbReference type="Rhea" id="RHEA-COMP:9706"/>
        <dbReference type="Rhea" id="RHEA-COMP:9707"/>
        <dbReference type="ChEBI" id="CHEBI:15378"/>
        <dbReference type="ChEBI" id="CHEBI:30616"/>
        <dbReference type="ChEBI" id="CHEBI:33019"/>
        <dbReference type="ChEBI" id="CHEBI:58315"/>
        <dbReference type="ChEBI" id="CHEBI:78442"/>
        <dbReference type="ChEBI" id="CHEBI:78536"/>
        <dbReference type="ChEBI" id="CHEBI:456215"/>
        <dbReference type="EC" id="6.1.1.1"/>
    </reaction>
</comment>
<evidence type="ECO:0000256" key="1">
    <source>
        <dbReference type="ARBA" id="ARBA00013160"/>
    </source>
</evidence>
<dbReference type="GO" id="GO:0004831">
    <property type="term" value="F:tyrosine-tRNA ligase activity"/>
    <property type="evidence" value="ECO:0007669"/>
    <property type="project" value="UniProtKB-UniRule"/>
</dbReference>
<organism evidence="13 14">
    <name type="scientific">Candidatus Veblenbacteria bacterium RIFOXYA2_FULL_43_9</name>
    <dbReference type="NCBI Taxonomy" id="1802425"/>
    <lineage>
        <taxon>Bacteria</taxon>
        <taxon>Candidatus Vebleniibacteriota</taxon>
    </lineage>
</organism>
<dbReference type="CDD" id="cd00805">
    <property type="entry name" value="TyrRS_core"/>
    <property type="match status" value="1"/>
</dbReference>
<evidence type="ECO:0000256" key="8">
    <source>
        <dbReference type="ARBA" id="ARBA00048248"/>
    </source>
</evidence>
<evidence type="ECO:0000256" key="2">
    <source>
        <dbReference type="ARBA" id="ARBA00022598"/>
    </source>
</evidence>
<keyword evidence="2 11" id="KW-0436">Ligase</keyword>
<dbReference type="InterPro" id="IPR014729">
    <property type="entry name" value="Rossmann-like_a/b/a_fold"/>
</dbReference>
<dbReference type="Gene3D" id="3.40.50.620">
    <property type="entry name" value="HUPs"/>
    <property type="match status" value="1"/>
</dbReference>
<dbReference type="PRINTS" id="PR01040">
    <property type="entry name" value="TRNASYNTHTYR"/>
</dbReference>
<dbReference type="NCBIfam" id="TIGR00234">
    <property type="entry name" value="tyrS"/>
    <property type="match status" value="1"/>
</dbReference>
<dbReference type="PROSITE" id="PS00178">
    <property type="entry name" value="AA_TRNA_LIGASE_I"/>
    <property type="match status" value="1"/>
</dbReference>
<comment type="similarity">
    <text evidence="11">Belongs to the class-I aminoacyl-tRNA synthetase family.</text>
</comment>
<dbReference type="PANTHER" id="PTHR11766:SF1">
    <property type="entry name" value="TYROSINE--TRNA LIGASE"/>
    <property type="match status" value="1"/>
</dbReference>
<evidence type="ECO:0000313" key="13">
    <source>
        <dbReference type="EMBL" id="OHA55400.1"/>
    </source>
</evidence>
<evidence type="ECO:0000256" key="4">
    <source>
        <dbReference type="ARBA" id="ARBA00022840"/>
    </source>
</evidence>
<dbReference type="Gene3D" id="1.10.240.10">
    <property type="entry name" value="Tyrosyl-Transfer RNA Synthetase"/>
    <property type="match status" value="1"/>
</dbReference>
<proteinExistence type="inferred from homology"/>
<dbReference type="InterPro" id="IPR002305">
    <property type="entry name" value="aa-tRNA-synth_Ic"/>
</dbReference>
<keyword evidence="6 11" id="KW-0648">Protein biosynthesis</keyword>
<evidence type="ECO:0000256" key="5">
    <source>
        <dbReference type="ARBA" id="ARBA00022884"/>
    </source>
</evidence>
<dbReference type="AlphaFoldDB" id="A0A1G2Q487"/>
<dbReference type="Gene3D" id="3.10.290.10">
    <property type="entry name" value="RNA-binding S4 domain"/>
    <property type="match status" value="1"/>
</dbReference>
<dbReference type="GO" id="GO:0006437">
    <property type="term" value="P:tyrosyl-tRNA aminoacylation"/>
    <property type="evidence" value="ECO:0007669"/>
    <property type="project" value="UniProtKB-UniRule"/>
</dbReference>
<keyword evidence="7 11" id="KW-0030">Aminoacyl-tRNA synthetase</keyword>
<dbReference type="SUPFAM" id="SSF52374">
    <property type="entry name" value="Nucleotidylyl transferase"/>
    <property type="match status" value="1"/>
</dbReference>
<evidence type="ECO:0000256" key="11">
    <source>
        <dbReference type="RuleBase" id="RU363036"/>
    </source>
</evidence>
<dbReference type="InterPro" id="IPR001412">
    <property type="entry name" value="aa-tRNA-synth_I_CS"/>
</dbReference>
<dbReference type="InterPro" id="IPR054608">
    <property type="entry name" value="SYY-like_C"/>
</dbReference>
<dbReference type="InterPro" id="IPR024088">
    <property type="entry name" value="Tyr-tRNA-ligase_bac-type"/>
</dbReference>
<dbReference type="InterPro" id="IPR036986">
    <property type="entry name" value="S4_RNA-bd_sf"/>
</dbReference>
<dbReference type="Pfam" id="PF22421">
    <property type="entry name" value="SYY_C-terminal"/>
    <property type="match status" value="1"/>
</dbReference>
<evidence type="ECO:0000256" key="6">
    <source>
        <dbReference type="ARBA" id="ARBA00022917"/>
    </source>
</evidence>
<comment type="caution">
    <text evidence="13">The sequence shown here is derived from an EMBL/GenBank/DDBJ whole genome shotgun (WGS) entry which is preliminary data.</text>
</comment>
<dbReference type="PANTHER" id="PTHR11766">
    <property type="entry name" value="TYROSYL-TRNA SYNTHETASE"/>
    <property type="match status" value="1"/>
</dbReference>
<dbReference type="PROSITE" id="PS50889">
    <property type="entry name" value="S4"/>
    <property type="match status" value="1"/>
</dbReference>
<dbReference type="EC" id="6.1.1.1" evidence="1 9"/>
<name>A0A1G2Q487_9BACT</name>
<dbReference type="CDD" id="cd00165">
    <property type="entry name" value="S4"/>
    <property type="match status" value="1"/>
</dbReference>
<keyword evidence="3 11" id="KW-0547">Nucleotide-binding</keyword>
<dbReference type="SUPFAM" id="SSF55174">
    <property type="entry name" value="Alpha-L RNA-binding motif"/>
    <property type="match status" value="1"/>
</dbReference>
<protein>
    <recommendedName>
        <fullName evidence="1 9">Tyrosine--tRNA ligase</fullName>
        <ecNumber evidence="1 9">6.1.1.1</ecNumber>
    </recommendedName>
</protein>
<evidence type="ECO:0000256" key="9">
    <source>
        <dbReference type="NCBIfam" id="TIGR00234"/>
    </source>
</evidence>
<accession>A0A1G2Q487</accession>
<sequence>MPKHQSDIINELLTRSVTDVVPRELANTKLASGKKLRIYFGIDPTGDKLHLGHAVPLRKLRAFQEAGHEVILLIGSFTAMIGDPSGRDTLREPLTETQVKKNFATYKKQAELVLDMKKVEVRFNNEWLGKLKPKQIIDLASKFTAQQVLERDMFRIRQQRNLPIAMHELLYPLFVGYDSVVLDVDAEIGGNDQLFNMLCGRTLQQAYGKREKFVLTTKLLEGTDGRKMSKTYNNAIYLTDEPNEMYGKVMSIKDELIKPYFELCTDLPMGEIKEIEAGLKKGDNPKTHKSLLAREIVTIYHSAKAAQKTEAEFNNVHRDKTMPSDLPAVKLPAGKKTMPITDLLVYIKLATSKSEARRLVEQGGVKIGGKTTIDWKDNIQLKTGLVIQVGPRRFAKLV</sequence>
<dbReference type="GO" id="GO:0005829">
    <property type="term" value="C:cytosol"/>
    <property type="evidence" value="ECO:0007669"/>
    <property type="project" value="TreeGrafter"/>
</dbReference>
<dbReference type="InterPro" id="IPR002307">
    <property type="entry name" value="Tyr-tRNA-ligase"/>
</dbReference>
<feature type="domain" description="Tyrosine--tRNA ligase SYY-like C-terminal" evidence="12">
    <location>
        <begin position="324"/>
        <end position="380"/>
    </location>
</feature>
<evidence type="ECO:0000313" key="14">
    <source>
        <dbReference type="Proteomes" id="UP000178936"/>
    </source>
</evidence>
<dbReference type="Proteomes" id="UP000178936">
    <property type="component" value="Unassembled WGS sequence"/>
</dbReference>
<keyword evidence="4 11" id="KW-0067">ATP-binding</keyword>
<keyword evidence="5 10" id="KW-0694">RNA-binding</keyword>
<dbReference type="EMBL" id="MHTB01000015">
    <property type="protein sequence ID" value="OHA55400.1"/>
    <property type="molecule type" value="Genomic_DNA"/>
</dbReference>
<evidence type="ECO:0000256" key="10">
    <source>
        <dbReference type="PROSITE-ProRule" id="PRU00182"/>
    </source>
</evidence>
<evidence type="ECO:0000259" key="12">
    <source>
        <dbReference type="Pfam" id="PF22421"/>
    </source>
</evidence>
<evidence type="ECO:0000256" key="3">
    <source>
        <dbReference type="ARBA" id="ARBA00022741"/>
    </source>
</evidence>
<dbReference type="Pfam" id="PF00579">
    <property type="entry name" value="tRNA-synt_1b"/>
    <property type="match status" value="1"/>
</dbReference>
<evidence type="ECO:0000256" key="7">
    <source>
        <dbReference type="ARBA" id="ARBA00023146"/>
    </source>
</evidence>